<dbReference type="InterPro" id="IPR011990">
    <property type="entry name" value="TPR-like_helical_dom_sf"/>
</dbReference>
<feature type="repeat" description="PPR" evidence="3">
    <location>
        <begin position="910"/>
        <end position="944"/>
    </location>
</feature>
<dbReference type="NCBIfam" id="TIGR00756">
    <property type="entry name" value="PPR"/>
    <property type="match status" value="11"/>
</dbReference>
<gene>
    <name evidence="6" type="ORF">ACH5RR_004466</name>
</gene>
<dbReference type="Pfam" id="PF23276">
    <property type="entry name" value="TPR_24"/>
    <property type="match status" value="1"/>
</dbReference>
<dbReference type="Pfam" id="PF13812">
    <property type="entry name" value="PPR_3"/>
    <property type="match status" value="1"/>
</dbReference>
<name>A0ABD3AXM1_9GENT</name>
<feature type="chain" id="PRO_5044748803" description="Pentatricopeptide repeat-containing protein-mitochondrial domain-containing protein" evidence="4">
    <location>
        <begin position="20"/>
        <end position="1053"/>
    </location>
</feature>
<feature type="repeat" description="PPR" evidence="3">
    <location>
        <begin position="769"/>
        <end position="805"/>
    </location>
</feature>
<feature type="repeat" description="PPR" evidence="3">
    <location>
        <begin position="699"/>
        <end position="733"/>
    </location>
</feature>
<dbReference type="PANTHER" id="PTHR47939:SF13">
    <property type="entry name" value="OS03G0201400 PROTEIN"/>
    <property type="match status" value="1"/>
</dbReference>
<accession>A0ABD3AXM1</accession>
<evidence type="ECO:0000256" key="3">
    <source>
        <dbReference type="PROSITE-ProRule" id="PRU00708"/>
    </source>
</evidence>
<dbReference type="InterPro" id="IPR057027">
    <property type="entry name" value="TPR_mt"/>
</dbReference>
<evidence type="ECO:0000259" key="5">
    <source>
        <dbReference type="Pfam" id="PF23276"/>
    </source>
</evidence>
<evidence type="ECO:0000256" key="4">
    <source>
        <dbReference type="SAM" id="SignalP"/>
    </source>
</evidence>
<feature type="repeat" description="PPR" evidence="3">
    <location>
        <begin position="875"/>
        <end position="909"/>
    </location>
</feature>
<dbReference type="Pfam" id="PF01535">
    <property type="entry name" value="PPR"/>
    <property type="match status" value="4"/>
</dbReference>
<comment type="similarity">
    <text evidence="1">Belongs to the PPR family. P subfamily.</text>
</comment>
<feature type="repeat" description="PPR" evidence="3">
    <location>
        <begin position="416"/>
        <end position="450"/>
    </location>
</feature>
<protein>
    <recommendedName>
        <fullName evidence="5">Pentatricopeptide repeat-containing protein-mitochondrial domain-containing protein</fullName>
    </recommendedName>
</protein>
<sequence length="1053" mass="119351">MRYPLFVLRLLSLSKTVSSNQVSSQLSKFQKFSFSSIPKSSNGVNKTEKQPIKTRSVNQNLGPLFNEILGILGTENVIADQNPGGVSDSEVTHLANGETRASGSQGLQGVCLNSPERGVQEEENFPVSEGKVTGVSDEIDVSPMVHKVTEIVRGDNSSNSMEERLEDAGFNYNMDIVEKVLKRCFKVPQLALRFFNWVKLKEGFSHSTETYNTMIYIAGEAKNFELVEVLLEEMETNSCKKDMKTWTILVGQYGKAKLISKALLIFEKMKKSGLQPDVMTYKVMLLNLCKARKGDIALEFHREMIHRDMGLSLGMYLQLMKCLACSGDVDAVYAVSDDMIKACEIPEHVSYGFMLKSFCIAGRIKEALELIRTFKDKNISLGSENFKTLVKGLCRADRIADALEIVDIMKKKNSVDEEIYGIIVNGYLSKNNVSKAFDILQNMKDSGYLPTVSTYTNLMQHLIRIKEFQKALELYNEMMDVGVQLDSVATTTIVAGYINQNCISDAWQVLKNMLEKGIRLTKKSYSIFIKELCKVSATDEIVKMLMQMQASKIRIENDIFQHVILYMGKKGEMEKVKIIKQMQESCNFFPKEEDLSIADIDRQAEPNIKINSTLLDQEYSDLNVLDSTSRSYSQDESHEVCQILSSSTNWCSIQDKLEKCAIQFTTDLVVDILQKCSLHSGAALRFFSWVAKRSGYKHNTESYNMAIKLSGRGKDFKHMRSLFHEMRRNGYSITSDTWTIMIMQYGRTGLTDIALNNFREMKASGRNPNASTYKFLIISLSGEKGRKVDEAIRIFQEMIKTGFQPDKELLESYLGCLCQVGKLLEARMCIESIRRIGFPVPLTSSLYIRALCRAGRMEEALELVDESGPEKHTLDQYTYGSLVHGLLRRGRIEEAMSKVESMKQVGIHPTVHVYTSLMVQFLRQKQISKALEIFEEMKEMGCQPTTVTYSAIVRGYMEMGKVTDAWEVFHHMKQNGPFPDFKTYSMFIARLCKKGRSEEALPLLNDMLDSGIIPSTVNFRTIFFGLNREGKHNLAQIVLGKKLDLKCRRKLSS</sequence>
<proteinExistence type="inferred from homology"/>
<organism evidence="6 7">
    <name type="scientific">Cinchona calisaya</name>
    <dbReference type="NCBI Taxonomy" id="153742"/>
    <lineage>
        <taxon>Eukaryota</taxon>
        <taxon>Viridiplantae</taxon>
        <taxon>Streptophyta</taxon>
        <taxon>Embryophyta</taxon>
        <taxon>Tracheophyta</taxon>
        <taxon>Spermatophyta</taxon>
        <taxon>Magnoliopsida</taxon>
        <taxon>eudicotyledons</taxon>
        <taxon>Gunneridae</taxon>
        <taxon>Pentapetalae</taxon>
        <taxon>asterids</taxon>
        <taxon>lamiids</taxon>
        <taxon>Gentianales</taxon>
        <taxon>Rubiaceae</taxon>
        <taxon>Cinchonoideae</taxon>
        <taxon>Cinchoneae</taxon>
        <taxon>Cinchona</taxon>
    </lineage>
</organism>
<dbReference type="InterPro" id="IPR050667">
    <property type="entry name" value="PPR-containing_protein"/>
</dbReference>
<dbReference type="EMBL" id="JBJUIK010000002">
    <property type="protein sequence ID" value="KAL3536005.1"/>
    <property type="molecule type" value="Genomic_DNA"/>
</dbReference>
<keyword evidence="7" id="KW-1185">Reference proteome</keyword>
<feature type="repeat" description="PPR" evidence="3">
    <location>
        <begin position="451"/>
        <end position="485"/>
    </location>
</feature>
<dbReference type="Gene3D" id="1.25.40.10">
    <property type="entry name" value="Tetratricopeptide repeat domain"/>
    <property type="match status" value="7"/>
</dbReference>
<dbReference type="PROSITE" id="PS51375">
    <property type="entry name" value="PPR"/>
    <property type="match status" value="13"/>
</dbReference>
<evidence type="ECO:0000313" key="6">
    <source>
        <dbReference type="EMBL" id="KAL3536005.1"/>
    </source>
</evidence>
<dbReference type="PANTHER" id="PTHR47939">
    <property type="entry name" value="MEMBRANE-ASSOCIATED SALT-INDUCIBLE PROTEIN-LIKE"/>
    <property type="match status" value="1"/>
</dbReference>
<dbReference type="Proteomes" id="UP001630127">
    <property type="component" value="Unassembled WGS sequence"/>
</dbReference>
<dbReference type="AlphaFoldDB" id="A0ABD3AXM1"/>
<evidence type="ECO:0000256" key="1">
    <source>
        <dbReference type="ARBA" id="ARBA00007626"/>
    </source>
</evidence>
<dbReference type="InterPro" id="IPR002885">
    <property type="entry name" value="PPR_rpt"/>
</dbReference>
<comment type="caution">
    <text evidence="6">The sequence shown here is derived from an EMBL/GenBank/DDBJ whole genome shotgun (WGS) entry which is preliminary data.</text>
</comment>
<reference evidence="6 7" key="1">
    <citation type="submission" date="2024-11" db="EMBL/GenBank/DDBJ databases">
        <title>A near-complete genome assembly of Cinchona calisaya.</title>
        <authorList>
            <person name="Lian D.C."/>
            <person name="Zhao X.W."/>
            <person name="Wei L."/>
        </authorList>
    </citation>
    <scope>NUCLEOTIDE SEQUENCE [LARGE SCALE GENOMIC DNA]</scope>
    <source>
        <tissue evidence="6">Nenye</tissue>
    </source>
</reference>
<evidence type="ECO:0000313" key="7">
    <source>
        <dbReference type="Proteomes" id="UP001630127"/>
    </source>
</evidence>
<keyword evidence="4" id="KW-0732">Signal</keyword>
<dbReference type="Pfam" id="PF13041">
    <property type="entry name" value="PPR_2"/>
    <property type="match status" value="4"/>
</dbReference>
<feature type="repeat" description="PPR" evidence="3">
    <location>
        <begin position="945"/>
        <end position="979"/>
    </location>
</feature>
<feature type="repeat" description="PPR" evidence="3">
    <location>
        <begin position="980"/>
        <end position="1014"/>
    </location>
</feature>
<feature type="repeat" description="PPR" evidence="3">
    <location>
        <begin position="734"/>
        <end position="768"/>
    </location>
</feature>
<evidence type="ECO:0000256" key="2">
    <source>
        <dbReference type="ARBA" id="ARBA00022737"/>
    </source>
</evidence>
<feature type="repeat" description="PPR" evidence="3">
    <location>
        <begin position="242"/>
        <end position="276"/>
    </location>
</feature>
<keyword evidence="2" id="KW-0677">Repeat</keyword>
<feature type="signal peptide" evidence="4">
    <location>
        <begin position="1"/>
        <end position="19"/>
    </location>
</feature>
<feature type="repeat" description="PPR" evidence="3">
    <location>
        <begin position="277"/>
        <end position="311"/>
    </location>
</feature>
<feature type="repeat" description="PPR" evidence="3">
    <location>
        <begin position="486"/>
        <end position="520"/>
    </location>
</feature>
<feature type="domain" description="Pentatricopeptide repeat-containing protein-mitochondrial" evidence="5">
    <location>
        <begin position="371"/>
        <end position="478"/>
    </location>
</feature>
<feature type="repeat" description="PPR" evidence="3">
    <location>
        <begin position="347"/>
        <end position="381"/>
    </location>
</feature>